<feature type="compositionally biased region" description="Basic and acidic residues" evidence="1">
    <location>
        <begin position="1"/>
        <end position="26"/>
    </location>
</feature>
<evidence type="ECO:0000313" key="2">
    <source>
        <dbReference type="EMBL" id="MDP9826766.1"/>
    </source>
</evidence>
<accession>A0ABT9P261</accession>
<evidence type="ECO:0000313" key="3">
    <source>
        <dbReference type="Proteomes" id="UP001235712"/>
    </source>
</evidence>
<keyword evidence="3" id="KW-1185">Reference proteome</keyword>
<evidence type="ECO:0000256" key="1">
    <source>
        <dbReference type="SAM" id="MobiDB-lite"/>
    </source>
</evidence>
<dbReference type="RefSeq" id="WP_307241925.1">
    <property type="nucleotide sequence ID" value="NZ_JAUSQZ010000001.1"/>
</dbReference>
<gene>
    <name evidence="2" type="ORF">J2S57_002515</name>
</gene>
<protein>
    <submittedName>
        <fullName evidence="2">Uncharacterized protein</fullName>
    </submittedName>
</protein>
<dbReference type="Proteomes" id="UP001235712">
    <property type="component" value="Unassembled WGS sequence"/>
</dbReference>
<comment type="caution">
    <text evidence="2">The sequence shown here is derived from an EMBL/GenBank/DDBJ whole genome shotgun (WGS) entry which is preliminary data.</text>
</comment>
<proteinExistence type="predicted"/>
<dbReference type="EMBL" id="JAUSQZ010000001">
    <property type="protein sequence ID" value="MDP9826766.1"/>
    <property type="molecule type" value="Genomic_DNA"/>
</dbReference>
<reference evidence="2 3" key="1">
    <citation type="submission" date="2023-07" db="EMBL/GenBank/DDBJ databases">
        <title>Sequencing the genomes of 1000 actinobacteria strains.</title>
        <authorList>
            <person name="Klenk H.-P."/>
        </authorList>
    </citation>
    <scope>NUCLEOTIDE SEQUENCE [LARGE SCALE GENOMIC DNA]</scope>
    <source>
        <strain evidence="2 3">DSM 44388</strain>
    </source>
</reference>
<name>A0ABT9P261_9ACTN</name>
<organism evidence="2 3">
    <name type="scientific">Kineosporia succinea</name>
    <dbReference type="NCBI Taxonomy" id="84632"/>
    <lineage>
        <taxon>Bacteria</taxon>
        <taxon>Bacillati</taxon>
        <taxon>Actinomycetota</taxon>
        <taxon>Actinomycetes</taxon>
        <taxon>Kineosporiales</taxon>
        <taxon>Kineosporiaceae</taxon>
        <taxon>Kineosporia</taxon>
    </lineage>
</organism>
<sequence>MTDTRTDIRADTVPDIRTDKEPDIRPDTITPLTRANTLPAPTLNAPELSGQMSAPMSARLSGAVADGGVR</sequence>
<feature type="region of interest" description="Disordered" evidence="1">
    <location>
        <begin position="1"/>
        <end position="55"/>
    </location>
</feature>